<feature type="transmembrane region" description="Helical" evidence="7">
    <location>
        <begin position="91"/>
        <end position="112"/>
    </location>
</feature>
<dbReference type="Gene3D" id="1.10.3470.10">
    <property type="entry name" value="ABC transporter involved in vitamin B12 uptake, BtuC"/>
    <property type="match status" value="1"/>
</dbReference>
<comment type="subcellular location">
    <subcellularLocation>
        <location evidence="6">Cell membrane</location>
        <topology evidence="6">Multi-pass membrane protein</topology>
    </subcellularLocation>
    <subcellularLocation>
        <location evidence="1">Membrane</location>
        <topology evidence="1">Multi-pass membrane protein</topology>
    </subcellularLocation>
</comment>
<proteinExistence type="inferred from homology"/>
<dbReference type="GO" id="GO:0010043">
    <property type="term" value="P:response to zinc ion"/>
    <property type="evidence" value="ECO:0007669"/>
    <property type="project" value="TreeGrafter"/>
</dbReference>
<name>A0A1G2S7J3_9BACT</name>
<accession>A0A1G2S7J3</accession>
<dbReference type="PANTHER" id="PTHR30477">
    <property type="entry name" value="ABC-TRANSPORTER METAL-BINDING PROTEIN"/>
    <property type="match status" value="1"/>
</dbReference>
<evidence type="ECO:0000256" key="6">
    <source>
        <dbReference type="RuleBase" id="RU003943"/>
    </source>
</evidence>
<dbReference type="InterPro" id="IPR037294">
    <property type="entry name" value="ABC_BtuC-like"/>
</dbReference>
<dbReference type="PANTHER" id="PTHR30477:SF0">
    <property type="entry name" value="METAL TRANSPORT SYSTEM MEMBRANE PROTEIN TM_0125-RELATED"/>
    <property type="match status" value="1"/>
</dbReference>
<feature type="transmembrane region" description="Helical" evidence="7">
    <location>
        <begin position="218"/>
        <end position="240"/>
    </location>
</feature>
<evidence type="ECO:0000256" key="7">
    <source>
        <dbReference type="SAM" id="Phobius"/>
    </source>
</evidence>
<organism evidence="8 9">
    <name type="scientific">Candidatus Yonathbacteria bacterium RIFCSPHIGHO2_02_FULL_44_14</name>
    <dbReference type="NCBI Taxonomy" id="1802724"/>
    <lineage>
        <taxon>Bacteria</taxon>
        <taxon>Candidatus Yonathiibacteriota</taxon>
    </lineage>
</organism>
<comment type="caution">
    <text evidence="8">The sequence shown here is derived from an EMBL/GenBank/DDBJ whole genome shotgun (WGS) entry which is preliminary data.</text>
</comment>
<comment type="similarity">
    <text evidence="2 6">Belongs to the ABC-3 integral membrane protein family.</text>
</comment>
<evidence type="ECO:0000256" key="3">
    <source>
        <dbReference type="ARBA" id="ARBA00022692"/>
    </source>
</evidence>
<evidence type="ECO:0000256" key="2">
    <source>
        <dbReference type="ARBA" id="ARBA00008034"/>
    </source>
</evidence>
<dbReference type="Pfam" id="PF00950">
    <property type="entry name" value="ABC-3"/>
    <property type="match status" value="1"/>
</dbReference>
<dbReference type="GO" id="GO:0055085">
    <property type="term" value="P:transmembrane transport"/>
    <property type="evidence" value="ECO:0007669"/>
    <property type="project" value="InterPro"/>
</dbReference>
<dbReference type="GO" id="GO:0043190">
    <property type="term" value="C:ATP-binding cassette (ABC) transporter complex"/>
    <property type="evidence" value="ECO:0007669"/>
    <property type="project" value="InterPro"/>
</dbReference>
<evidence type="ECO:0000256" key="5">
    <source>
        <dbReference type="ARBA" id="ARBA00023136"/>
    </source>
</evidence>
<dbReference type="AlphaFoldDB" id="A0A1G2S7J3"/>
<keyword evidence="6" id="KW-0813">Transport</keyword>
<sequence>MLEIFQYDFMVRAFEAGIAIGIVAPLIGMFLVVRRYSLMADTLAHVSFAGVAIGLLLKINPIFSAIGLSVVAAFGIESLRNSRRIFGESVLALFLSGSLAVAVIILSLAKGFNANLFSYLFGSISTVSTGDLLVIIALAIIVFLDVVFLYKELFFTSFDPELAEASGLPVKVINLMMVMLAAVAVAISIRIVGVLLIGALMVIPVISAMQYGRGFRITLILSVVFSLVSVITGLFASYYFDLASGGAIVLVALIFFILSLIVAKK</sequence>
<evidence type="ECO:0000256" key="4">
    <source>
        <dbReference type="ARBA" id="ARBA00022989"/>
    </source>
</evidence>
<feature type="transmembrane region" description="Helical" evidence="7">
    <location>
        <begin position="246"/>
        <end position="263"/>
    </location>
</feature>
<evidence type="ECO:0000313" key="8">
    <source>
        <dbReference type="EMBL" id="OHA81083.1"/>
    </source>
</evidence>
<gene>
    <name evidence="8" type="ORF">A3D51_01890</name>
</gene>
<keyword evidence="3 6" id="KW-0812">Transmembrane</keyword>
<protein>
    <submittedName>
        <fullName evidence="8">Metal ABC transporter permease</fullName>
    </submittedName>
</protein>
<evidence type="ECO:0000256" key="1">
    <source>
        <dbReference type="ARBA" id="ARBA00004141"/>
    </source>
</evidence>
<dbReference type="InterPro" id="IPR001626">
    <property type="entry name" value="ABC_TroCD"/>
</dbReference>
<feature type="transmembrane region" description="Helical" evidence="7">
    <location>
        <begin position="12"/>
        <end position="33"/>
    </location>
</feature>
<dbReference type="EMBL" id="MHUT01000011">
    <property type="protein sequence ID" value="OHA81083.1"/>
    <property type="molecule type" value="Genomic_DNA"/>
</dbReference>
<keyword evidence="4 7" id="KW-1133">Transmembrane helix</keyword>
<dbReference type="SUPFAM" id="SSF81345">
    <property type="entry name" value="ABC transporter involved in vitamin B12 uptake, BtuC"/>
    <property type="match status" value="1"/>
</dbReference>
<dbReference type="Proteomes" id="UP000179118">
    <property type="component" value="Unassembled WGS sequence"/>
</dbReference>
<reference evidence="8 9" key="1">
    <citation type="journal article" date="2016" name="Nat. Commun.">
        <title>Thousands of microbial genomes shed light on interconnected biogeochemical processes in an aquifer system.</title>
        <authorList>
            <person name="Anantharaman K."/>
            <person name="Brown C.T."/>
            <person name="Hug L.A."/>
            <person name="Sharon I."/>
            <person name="Castelle C.J."/>
            <person name="Probst A.J."/>
            <person name="Thomas B.C."/>
            <person name="Singh A."/>
            <person name="Wilkins M.J."/>
            <person name="Karaoz U."/>
            <person name="Brodie E.L."/>
            <person name="Williams K.H."/>
            <person name="Hubbard S.S."/>
            <person name="Banfield J.F."/>
        </authorList>
    </citation>
    <scope>NUCLEOTIDE SEQUENCE [LARGE SCALE GENOMIC DNA]</scope>
</reference>
<keyword evidence="5 7" id="KW-0472">Membrane</keyword>
<feature type="transmembrane region" description="Helical" evidence="7">
    <location>
        <begin position="132"/>
        <end position="150"/>
    </location>
</feature>
<evidence type="ECO:0000313" key="9">
    <source>
        <dbReference type="Proteomes" id="UP000179118"/>
    </source>
</evidence>
<feature type="transmembrane region" description="Helical" evidence="7">
    <location>
        <begin position="187"/>
        <end position="206"/>
    </location>
</feature>